<keyword evidence="3" id="KW-0677">Repeat</keyword>
<dbReference type="GO" id="GO:0005634">
    <property type="term" value="C:nucleus"/>
    <property type="evidence" value="ECO:0007669"/>
    <property type="project" value="UniProtKB-SubCell"/>
</dbReference>
<dbReference type="EMBL" id="CAKOFQ010006901">
    <property type="protein sequence ID" value="CAH1980904.1"/>
    <property type="molecule type" value="Genomic_DNA"/>
</dbReference>
<evidence type="ECO:0000256" key="1">
    <source>
        <dbReference type="ARBA" id="ARBA00004123"/>
    </source>
</evidence>
<evidence type="ECO:0000259" key="8">
    <source>
        <dbReference type="PROSITE" id="PS50157"/>
    </source>
</evidence>
<dbReference type="AlphaFoldDB" id="A0A9P0KP71"/>
<dbReference type="Gene3D" id="3.30.160.60">
    <property type="entry name" value="Classic Zinc Finger"/>
    <property type="match status" value="2"/>
</dbReference>
<evidence type="ECO:0000256" key="7">
    <source>
        <dbReference type="PROSITE-ProRule" id="PRU00042"/>
    </source>
</evidence>
<evidence type="ECO:0000256" key="4">
    <source>
        <dbReference type="ARBA" id="ARBA00022771"/>
    </source>
</evidence>
<evidence type="ECO:0000256" key="5">
    <source>
        <dbReference type="ARBA" id="ARBA00022833"/>
    </source>
</evidence>
<dbReference type="SMART" id="SM00355">
    <property type="entry name" value="ZnF_C2H2"/>
    <property type="match status" value="4"/>
</dbReference>
<keyword evidence="2" id="KW-0479">Metal-binding</keyword>
<evidence type="ECO:0000256" key="2">
    <source>
        <dbReference type="ARBA" id="ARBA00022723"/>
    </source>
</evidence>
<comment type="caution">
    <text evidence="9">The sequence shown here is derived from an EMBL/GenBank/DDBJ whole genome shotgun (WGS) entry which is preliminary data.</text>
</comment>
<proteinExistence type="predicted"/>
<reference evidence="9" key="1">
    <citation type="submission" date="2022-03" db="EMBL/GenBank/DDBJ databases">
        <authorList>
            <person name="Sayadi A."/>
        </authorList>
    </citation>
    <scope>NUCLEOTIDE SEQUENCE</scope>
</reference>
<dbReference type="GO" id="GO:0008270">
    <property type="term" value="F:zinc ion binding"/>
    <property type="evidence" value="ECO:0007669"/>
    <property type="project" value="UniProtKB-KW"/>
</dbReference>
<accession>A0A9P0KP71</accession>
<dbReference type="Pfam" id="PF00096">
    <property type="entry name" value="zf-C2H2"/>
    <property type="match status" value="3"/>
</dbReference>
<dbReference type="InterPro" id="IPR036236">
    <property type="entry name" value="Znf_C2H2_sf"/>
</dbReference>
<keyword evidence="6" id="KW-0539">Nucleus</keyword>
<keyword evidence="10" id="KW-1185">Reference proteome</keyword>
<dbReference type="InterPro" id="IPR050888">
    <property type="entry name" value="ZnF_C2H2-type_TF"/>
</dbReference>
<dbReference type="PROSITE" id="PS50157">
    <property type="entry name" value="ZINC_FINGER_C2H2_2"/>
    <property type="match status" value="1"/>
</dbReference>
<keyword evidence="5" id="KW-0862">Zinc</keyword>
<dbReference type="InterPro" id="IPR013087">
    <property type="entry name" value="Znf_C2H2_type"/>
</dbReference>
<protein>
    <recommendedName>
        <fullName evidence="8">C2H2-type domain-containing protein</fullName>
    </recommendedName>
</protein>
<organism evidence="9 10">
    <name type="scientific">Acanthoscelides obtectus</name>
    <name type="common">Bean weevil</name>
    <name type="synonym">Bruchus obtectus</name>
    <dbReference type="NCBI Taxonomy" id="200917"/>
    <lineage>
        <taxon>Eukaryota</taxon>
        <taxon>Metazoa</taxon>
        <taxon>Ecdysozoa</taxon>
        <taxon>Arthropoda</taxon>
        <taxon>Hexapoda</taxon>
        <taxon>Insecta</taxon>
        <taxon>Pterygota</taxon>
        <taxon>Neoptera</taxon>
        <taxon>Endopterygota</taxon>
        <taxon>Coleoptera</taxon>
        <taxon>Polyphaga</taxon>
        <taxon>Cucujiformia</taxon>
        <taxon>Chrysomeloidea</taxon>
        <taxon>Chrysomelidae</taxon>
        <taxon>Bruchinae</taxon>
        <taxon>Bruchini</taxon>
        <taxon>Acanthoscelides</taxon>
    </lineage>
</organism>
<evidence type="ECO:0000313" key="9">
    <source>
        <dbReference type="EMBL" id="CAH1980904.1"/>
    </source>
</evidence>
<dbReference type="PANTHER" id="PTHR24406">
    <property type="entry name" value="TRANSCRIPTIONAL REPRESSOR CTCFL-RELATED"/>
    <property type="match status" value="1"/>
</dbReference>
<sequence length="176" mass="20262">MHLTTHPDAVSSIKMRTCPHCNKSFKKKVLLDNHTLREHPEFMASVTNKIHQCPYCPYKNVMKAPLNKHLTTHPDAVSSIMLRMCKPCNKTFKQKATLDNHILKEHPEFMSSVTNKIHQCPYCPYRTVEKGGLNRHLITHSGAVSGIKVIKCEHCNKSFKKQIITYLTNIHNSWCQ</sequence>
<keyword evidence="4 7" id="KW-0863">Zinc-finger</keyword>
<name>A0A9P0KP71_ACAOB</name>
<comment type="subcellular location">
    <subcellularLocation>
        <location evidence="1">Nucleus</location>
    </subcellularLocation>
</comment>
<dbReference type="OrthoDB" id="8685330at2759"/>
<evidence type="ECO:0000313" key="10">
    <source>
        <dbReference type="Proteomes" id="UP001152888"/>
    </source>
</evidence>
<evidence type="ECO:0000256" key="6">
    <source>
        <dbReference type="ARBA" id="ARBA00023242"/>
    </source>
</evidence>
<dbReference type="Proteomes" id="UP001152888">
    <property type="component" value="Unassembled WGS sequence"/>
</dbReference>
<dbReference type="PROSITE" id="PS00028">
    <property type="entry name" value="ZINC_FINGER_C2H2_1"/>
    <property type="match status" value="2"/>
</dbReference>
<dbReference type="SUPFAM" id="SSF57667">
    <property type="entry name" value="beta-beta-alpha zinc fingers"/>
    <property type="match status" value="2"/>
</dbReference>
<gene>
    <name evidence="9" type="ORF">ACAOBT_LOCUS14232</name>
</gene>
<feature type="domain" description="C2H2-type" evidence="8">
    <location>
        <begin position="83"/>
        <end position="106"/>
    </location>
</feature>
<evidence type="ECO:0000256" key="3">
    <source>
        <dbReference type="ARBA" id="ARBA00022737"/>
    </source>
</evidence>